<accession>A0ABR8A999</accession>
<dbReference type="RefSeq" id="WP_190542192.1">
    <property type="nucleotide sequence ID" value="NZ_CAWPNO010000048.1"/>
</dbReference>
<evidence type="ECO:0000256" key="1">
    <source>
        <dbReference type="SAM" id="SignalP"/>
    </source>
</evidence>
<sequence length="273" mass="31226">MKIMIRIKNLSSCLLASFTITFSSYINVAKASPYVSADFISQSQLNLKPAISYVDLAKVKQISPSNYKYVKSFVAAEFVAEFVQSENRVEKRKFLESEVNVNCNDINSVKILQNRYFKNGKLIRVEKLNKVIRHSEANPLKEANLLVCRLFDPASSQELKSGFYSLGSSSSTRIAIQGNRICYEEIGRLGRTVASVVRDPRYLSLYKLESVEKKGWSKEPFYLIQLTSNELHYGPLIALGSKQITSSWENSKEIEQCLNSNQVFWYFQEYFPN</sequence>
<keyword evidence="1" id="KW-0732">Signal</keyword>
<keyword evidence="3" id="KW-1185">Reference proteome</keyword>
<dbReference type="Proteomes" id="UP000658514">
    <property type="component" value="Unassembled WGS sequence"/>
</dbReference>
<organism evidence="2 3">
    <name type="scientific">Calothrix parietina FACHB-288</name>
    <dbReference type="NCBI Taxonomy" id="2692896"/>
    <lineage>
        <taxon>Bacteria</taxon>
        <taxon>Bacillati</taxon>
        <taxon>Cyanobacteriota</taxon>
        <taxon>Cyanophyceae</taxon>
        <taxon>Nostocales</taxon>
        <taxon>Calotrichaceae</taxon>
        <taxon>Calothrix</taxon>
    </lineage>
</organism>
<protein>
    <submittedName>
        <fullName evidence="2">Uncharacterized protein</fullName>
    </submittedName>
</protein>
<evidence type="ECO:0000313" key="2">
    <source>
        <dbReference type="EMBL" id="MBD2196409.1"/>
    </source>
</evidence>
<comment type="caution">
    <text evidence="2">The sequence shown here is derived from an EMBL/GenBank/DDBJ whole genome shotgun (WGS) entry which is preliminary data.</text>
</comment>
<proteinExistence type="predicted"/>
<dbReference type="EMBL" id="JACJQH010000017">
    <property type="protein sequence ID" value="MBD2196409.1"/>
    <property type="molecule type" value="Genomic_DNA"/>
</dbReference>
<evidence type="ECO:0000313" key="3">
    <source>
        <dbReference type="Proteomes" id="UP000658514"/>
    </source>
</evidence>
<feature type="chain" id="PRO_5046814898" evidence="1">
    <location>
        <begin position="32"/>
        <end position="273"/>
    </location>
</feature>
<gene>
    <name evidence="2" type="ORF">H6G24_12995</name>
</gene>
<feature type="signal peptide" evidence="1">
    <location>
        <begin position="1"/>
        <end position="31"/>
    </location>
</feature>
<reference evidence="2 3" key="1">
    <citation type="journal article" date="2020" name="ISME J.">
        <title>Comparative genomics reveals insights into cyanobacterial evolution and habitat adaptation.</title>
        <authorList>
            <person name="Chen M.Y."/>
            <person name="Teng W.K."/>
            <person name="Zhao L."/>
            <person name="Hu C.X."/>
            <person name="Zhou Y.K."/>
            <person name="Han B.P."/>
            <person name="Song L.R."/>
            <person name="Shu W.S."/>
        </authorList>
    </citation>
    <scope>NUCLEOTIDE SEQUENCE [LARGE SCALE GENOMIC DNA]</scope>
    <source>
        <strain evidence="2 3">FACHB-288</strain>
    </source>
</reference>
<name>A0ABR8A999_9CYAN</name>